<gene>
    <name evidence="5" type="ORF">GCM10007940_43040</name>
</gene>
<keyword evidence="1" id="KW-0645">Protease</keyword>
<dbReference type="Gene3D" id="2.60.120.260">
    <property type="entry name" value="Galactose-binding domain-like"/>
    <property type="match status" value="1"/>
</dbReference>
<dbReference type="EMBL" id="BSOH01000031">
    <property type="protein sequence ID" value="GLR19688.1"/>
    <property type="molecule type" value="Genomic_DNA"/>
</dbReference>
<evidence type="ECO:0000256" key="2">
    <source>
        <dbReference type="ARBA" id="ARBA00022801"/>
    </source>
</evidence>
<dbReference type="SUPFAM" id="SSF49265">
    <property type="entry name" value="Fibronectin type III"/>
    <property type="match status" value="1"/>
</dbReference>
<reference evidence="5" key="1">
    <citation type="journal article" date="2014" name="Int. J. Syst. Evol. Microbiol.">
        <title>Complete genome sequence of Corynebacterium casei LMG S-19264T (=DSM 44701T), isolated from a smear-ripened cheese.</title>
        <authorList>
            <consortium name="US DOE Joint Genome Institute (JGI-PGF)"/>
            <person name="Walter F."/>
            <person name="Albersmeier A."/>
            <person name="Kalinowski J."/>
            <person name="Ruckert C."/>
        </authorList>
    </citation>
    <scope>NUCLEOTIDE SEQUENCE</scope>
    <source>
        <strain evidence="5">NBRC 108769</strain>
    </source>
</reference>
<feature type="region of interest" description="Disordered" evidence="3">
    <location>
        <begin position="89"/>
        <end position="108"/>
    </location>
</feature>
<dbReference type="Pfam" id="PF13585">
    <property type="entry name" value="CHU_C"/>
    <property type="match status" value="1"/>
</dbReference>
<dbReference type="Pfam" id="PF13573">
    <property type="entry name" value="SprB"/>
    <property type="match status" value="9"/>
</dbReference>
<evidence type="ECO:0000256" key="1">
    <source>
        <dbReference type="ARBA" id="ARBA00022670"/>
    </source>
</evidence>
<reference evidence="5" key="2">
    <citation type="submission" date="2023-01" db="EMBL/GenBank/DDBJ databases">
        <title>Draft genome sequence of Portibacter lacus strain NBRC 108769.</title>
        <authorList>
            <person name="Sun Q."/>
            <person name="Mori K."/>
        </authorList>
    </citation>
    <scope>NUCLEOTIDE SEQUENCE</scope>
    <source>
        <strain evidence="5">NBRC 108769</strain>
    </source>
</reference>
<dbReference type="Proteomes" id="UP001156666">
    <property type="component" value="Unassembled WGS sequence"/>
</dbReference>
<dbReference type="Gene3D" id="2.60.40.2030">
    <property type="match status" value="1"/>
</dbReference>
<dbReference type="InterPro" id="IPR013783">
    <property type="entry name" value="Ig-like_fold"/>
</dbReference>
<dbReference type="SUPFAM" id="SSF49785">
    <property type="entry name" value="Galactose-binding domain-like"/>
    <property type="match status" value="1"/>
</dbReference>
<dbReference type="SUPFAM" id="SSF141072">
    <property type="entry name" value="CalX-like"/>
    <property type="match status" value="1"/>
</dbReference>
<feature type="domain" description="P/Homo B" evidence="4">
    <location>
        <begin position="417"/>
        <end position="589"/>
    </location>
</feature>
<dbReference type="InterPro" id="IPR025667">
    <property type="entry name" value="SprB_repeat"/>
</dbReference>
<dbReference type="InterPro" id="IPR026341">
    <property type="entry name" value="T9SS_type_B"/>
</dbReference>
<dbReference type="InterPro" id="IPR038081">
    <property type="entry name" value="CalX-like_sf"/>
</dbReference>
<sequence>MKPSKLIYLVFFLLILTDLNGQLKITDANTQPYTPENLIRNVFLGSGVEVTSINYKGDSRSVGYFSSGMEEINLERGIVLSTGQVSTTTNKNETLNDSGDQMSNSNDQDPDLEAIANEVVNDVALYTISFIPSSDTLRFNYVFASEEYPEFICDKNDVFGFFVTGPNPDGGNYDAKNIALIPELSDPTGLTFTDMPVSINTVHGQGSSNCPAAFEEYYNEVPIGTEHFQHNAYLDVFTAEVVVIPCEEYTIKLGVADAVDKLLNSVVFLEAKSFGTGTLAVSLNSLSVDGSLAEGCGSGELEFVLPETVKEDYIIDIDFFTEPNSATPDVDYPAIPDQLIIPAGSKSVSVPLEAYLDGTSEGDEVIVFEIQVDLCNRKRFEIMIRDDDLFAPILPDDVTICSGDSYLIESELDPGFTLPPSPYFENLTKIDIDPELEPVYSDIQVSGVIPTILTANSIERVCIKGIEHRDLTDLDIYLISPGGQFLELSTDNGFKANNFADVDSFKNTCFTPDAITEINNGQNLVGPIFSSNERYTGDFKPEGEWADLWDGDNPTNGTWRLLVLDDFEGATGILDGWSITFKSFYDLTYEWTANPSTTLCGSCEDITVEPEEDTEFTLKIIDSYGCEREESMMIFVAQNLDEPIISCNQVSQNSIEVIWNDIANATGYEIRIDGGAWMQTSETDYTFTSLSSSTTFDIEIMAVSEDCNSSIALVQCETDACAKPTVVVNIVNEVTCPGGNDGEVNLVATGSGPFNFEINGVSNTTGDFTNIPIGVNEYTVTDNTGCVRSEEFTMTGPDEFFLNGGYKLSQACNVVSEITGSFNVSGGTPPYTYLWSNLTTDQVAVDLSPGTYFVTVTDDNNCEAFGTLDIPMLEQFLYDVDVTAPLCKDGNNGKAEINIVSGNGPFTYLWEDGTTESSNENLSEGFYVVTVTDALGCEIPKPFTIDEGAVLTLDISPEDISCLGMTDGRATATVTGGEGPYTYIWDGVSSSNSTVDGLTKGEHTLMVTDGNNCSETSTFNIEEPLGMVYSIVQVDNICYDGSAGEIEINGVSSPNGDVTILWDDGSTSFTRMGLPNSTYCFILNDGTSCELDSCIQIGSPDEILIEEKIFGPTCLGSTDAKIELVISGGTIPYSFSWNGPDGMMSSDANIENLSSGEYFVTITDGNACNKVASFTVQPAKKIEVDFTVFPISCFGESKGQIFFAASGGRPPFTYNWTGPNGFTANTNNIMGVPAGNYFVTYTDLAGCSETFDFFIEQPSQALSANISIPDTICFGTTNGKLSVAPSGGTAPYTIEWSNGFTQANNVSLAKGVYNVTVTDSRSCTIIASSSVSELENISVNLSDTPSLCFQTNDGSAQVIEAFYGSNSADISNFTYKWNTNPVQTTTQAFNLVGGNSYSVILTDKFGCTGQEVIEISTPESVDARLVNISNVSCFGEQDGVLEIEGVGGSGNFSYQWDGQVDFSTSSIIDGLTSSNYQVTITDSNGCTGFSSFAIEEPRPLNMDFRVIDVSCYGGSDGRAESVVQGGTGPYTFMWTNEASGKAIENVVSEQYNVTVTDANGCTLTDSTRVNEPDEPIRVELTFEDVNCNNGNNGKIEIQAEGGSGFYRYSIDGEAFQSTNVFTSLEAGNYTVYVSDFKGCVDTFPETIITEPDPIIVILGPDLVIPFGENVQIMPEVYNHIGQLDALWKSANIDLLSCNTCINPIFTGEREASFEFAVTDENGCSGNDFITIRLENYSPFFVPTAFTPNGDGENDELKVFSAGVQEINSFQIYNRWGELVYTAEAEGESISDVSWDGVYKGEILPSGLYYWFAEVTYQNGFNDTLEGNTTLMK</sequence>
<evidence type="ECO:0000256" key="3">
    <source>
        <dbReference type="SAM" id="MobiDB-lite"/>
    </source>
</evidence>
<organism evidence="5 6">
    <name type="scientific">Portibacter lacus</name>
    <dbReference type="NCBI Taxonomy" id="1099794"/>
    <lineage>
        <taxon>Bacteria</taxon>
        <taxon>Pseudomonadati</taxon>
        <taxon>Bacteroidota</taxon>
        <taxon>Saprospiria</taxon>
        <taxon>Saprospirales</taxon>
        <taxon>Haliscomenobacteraceae</taxon>
        <taxon>Portibacter</taxon>
    </lineage>
</organism>
<accession>A0AA37SSK5</accession>
<feature type="compositionally biased region" description="Polar residues" evidence="3">
    <location>
        <begin position="89"/>
        <end position="107"/>
    </location>
</feature>
<dbReference type="NCBIfam" id="TIGR04131">
    <property type="entry name" value="Bac_Flav_CTERM"/>
    <property type="match status" value="1"/>
</dbReference>
<dbReference type="Gene3D" id="2.60.40.10">
    <property type="entry name" value="Immunoglobulins"/>
    <property type="match status" value="3"/>
</dbReference>
<dbReference type="GO" id="GO:0006508">
    <property type="term" value="P:proteolysis"/>
    <property type="evidence" value="ECO:0007669"/>
    <property type="project" value="UniProtKB-KW"/>
</dbReference>
<dbReference type="Gene3D" id="2.60.40.740">
    <property type="match status" value="5"/>
</dbReference>
<name>A0AA37SSK5_9BACT</name>
<keyword evidence="6" id="KW-1185">Reference proteome</keyword>
<evidence type="ECO:0000259" key="4">
    <source>
        <dbReference type="PROSITE" id="PS51829"/>
    </source>
</evidence>
<dbReference type="InterPro" id="IPR008979">
    <property type="entry name" value="Galactose-bd-like_sf"/>
</dbReference>
<dbReference type="GO" id="GO:0004252">
    <property type="term" value="F:serine-type endopeptidase activity"/>
    <property type="evidence" value="ECO:0007669"/>
    <property type="project" value="InterPro"/>
</dbReference>
<dbReference type="RefSeq" id="WP_235295090.1">
    <property type="nucleotide sequence ID" value="NZ_BSOH01000031.1"/>
</dbReference>
<dbReference type="NCBIfam" id="NF038133">
    <property type="entry name" value="choice_anch_L"/>
    <property type="match status" value="1"/>
</dbReference>
<keyword evidence="2" id="KW-0378">Hydrolase</keyword>
<dbReference type="InterPro" id="IPR002884">
    <property type="entry name" value="P_dom"/>
</dbReference>
<dbReference type="InterPro" id="IPR049804">
    <property type="entry name" value="Choice_anch_L"/>
</dbReference>
<evidence type="ECO:0000313" key="5">
    <source>
        <dbReference type="EMBL" id="GLR19688.1"/>
    </source>
</evidence>
<dbReference type="PROSITE" id="PS51829">
    <property type="entry name" value="P_HOMO_B"/>
    <property type="match status" value="1"/>
</dbReference>
<comment type="caution">
    <text evidence="5">The sequence shown here is derived from an EMBL/GenBank/DDBJ whole genome shotgun (WGS) entry which is preliminary data.</text>
</comment>
<proteinExistence type="predicted"/>
<protein>
    <recommendedName>
        <fullName evidence="4">P/Homo B domain-containing protein</fullName>
    </recommendedName>
</protein>
<evidence type="ECO:0000313" key="6">
    <source>
        <dbReference type="Proteomes" id="UP001156666"/>
    </source>
</evidence>
<dbReference type="InterPro" id="IPR036116">
    <property type="entry name" value="FN3_sf"/>
</dbReference>